<dbReference type="Proteomes" id="UP000297299">
    <property type="component" value="Unassembled WGS sequence"/>
</dbReference>
<protein>
    <recommendedName>
        <fullName evidence="5">Major facilitator superfamily (MFS) profile domain-containing protein</fullName>
    </recommendedName>
</protein>
<name>A0A4Y8CKP2_9HELO</name>
<dbReference type="Gene3D" id="1.20.1720.10">
    <property type="entry name" value="Multidrug resistance protein D"/>
    <property type="match status" value="1"/>
</dbReference>
<feature type="transmembrane region" description="Helical" evidence="1">
    <location>
        <begin position="64"/>
        <end position="96"/>
    </location>
</feature>
<keyword evidence="1" id="KW-1133">Transmembrane helix</keyword>
<feature type="chain" id="PRO_5021382753" description="Major facilitator superfamily (MFS) profile domain-containing protein" evidence="2">
    <location>
        <begin position="23"/>
        <end position="97"/>
    </location>
</feature>
<evidence type="ECO:0000256" key="2">
    <source>
        <dbReference type="SAM" id="SignalP"/>
    </source>
</evidence>
<feature type="signal peptide" evidence="2">
    <location>
        <begin position="1"/>
        <end position="22"/>
    </location>
</feature>
<keyword evidence="2" id="KW-0732">Signal</keyword>
<evidence type="ECO:0000313" key="4">
    <source>
        <dbReference type="Proteomes" id="UP000297299"/>
    </source>
</evidence>
<keyword evidence="1" id="KW-0472">Membrane</keyword>
<reference evidence="3 4" key="1">
    <citation type="submission" date="2017-11" db="EMBL/GenBank/DDBJ databases">
        <title>Comparative genomics of Botrytis spp.</title>
        <authorList>
            <person name="Valero-Jimenez C.A."/>
            <person name="Tapia P."/>
            <person name="Veloso J."/>
            <person name="Silva-Moreno E."/>
            <person name="Staats M."/>
            <person name="Valdes J.H."/>
            <person name="Van Kan J.A.L."/>
        </authorList>
    </citation>
    <scope>NUCLEOTIDE SEQUENCE [LARGE SCALE GENOMIC DNA]</scope>
    <source>
        <strain evidence="3 4">MUCL2830</strain>
    </source>
</reference>
<evidence type="ECO:0000313" key="3">
    <source>
        <dbReference type="EMBL" id="TEY35177.1"/>
    </source>
</evidence>
<accession>A0A4Y8CKP2</accession>
<organism evidence="3 4">
    <name type="scientific">Botryotinia calthae</name>
    <dbReference type="NCBI Taxonomy" id="38488"/>
    <lineage>
        <taxon>Eukaryota</taxon>
        <taxon>Fungi</taxon>
        <taxon>Dikarya</taxon>
        <taxon>Ascomycota</taxon>
        <taxon>Pezizomycotina</taxon>
        <taxon>Leotiomycetes</taxon>
        <taxon>Helotiales</taxon>
        <taxon>Sclerotiniaceae</taxon>
        <taxon>Botryotinia</taxon>
    </lineage>
</organism>
<keyword evidence="1" id="KW-0812">Transmembrane</keyword>
<dbReference type="SUPFAM" id="SSF103473">
    <property type="entry name" value="MFS general substrate transporter"/>
    <property type="match status" value="1"/>
</dbReference>
<comment type="caution">
    <text evidence="3">The sequence shown here is derived from an EMBL/GenBank/DDBJ whole genome shotgun (WGS) entry which is preliminary data.</text>
</comment>
<dbReference type="EMBL" id="PHWZ01000597">
    <property type="protein sequence ID" value="TEY35177.1"/>
    <property type="molecule type" value="Genomic_DNA"/>
</dbReference>
<proteinExistence type="predicted"/>
<gene>
    <name evidence="3" type="ORF">BOTCAL_0600g00030</name>
</gene>
<dbReference type="InterPro" id="IPR036259">
    <property type="entry name" value="MFS_trans_sf"/>
</dbReference>
<evidence type="ECO:0000256" key="1">
    <source>
        <dbReference type="SAM" id="Phobius"/>
    </source>
</evidence>
<evidence type="ECO:0008006" key="5">
    <source>
        <dbReference type="Google" id="ProtNLM"/>
    </source>
</evidence>
<dbReference type="AlphaFoldDB" id="A0A4Y8CKP2"/>
<sequence length="97" mass="10186">METTLLLMLLGSALHTGAPTTAFPMLILGCAIQGIFVASINIIVRTILEGGMLLKKYAKNNSSFFIVAGLNYALGPVIGGYATEITTVGILLVVFVL</sequence>
<keyword evidence="4" id="KW-1185">Reference proteome</keyword>
<feature type="transmembrane region" description="Helical" evidence="1">
    <location>
        <begin position="26"/>
        <end position="44"/>
    </location>
</feature>